<dbReference type="STRING" id="300267.SDY_2734"/>
<sequence>MAFRVLTMAVDLCRLTTRTMNVNAGHERTSKARIIHQIQLIRGITNNFNTGQVVFRPIAGNVPSIALLMAWKKGEMKPALRDFIAIVQERLASVTA</sequence>
<evidence type="ECO:0000313" key="1">
    <source>
        <dbReference type="EMBL" id="ABB62778.1"/>
    </source>
</evidence>
<proteinExistence type="predicted"/>
<name>Q32D27_SHIDS</name>
<dbReference type="Gene3D" id="3.40.190.10">
    <property type="entry name" value="Periplasmic binding protein-like II"/>
    <property type="match status" value="2"/>
</dbReference>
<gene>
    <name evidence="1" type="ordered locus">SDY_2734</name>
</gene>
<accession>Q32D27</accession>
<reference evidence="1 2" key="1">
    <citation type="journal article" date="2005" name="Nucleic Acids Res.">
        <title>Genome dynamics and diversity of Shigella species, the etiologic agents of bacillary dysentery.</title>
        <authorList>
            <person name="Yang F."/>
            <person name="Yang J."/>
            <person name="Zhang X."/>
            <person name="Chen L."/>
            <person name="Jiang Y."/>
            <person name="Yan Y."/>
            <person name="Tang X."/>
            <person name="Wang J."/>
            <person name="Xiong Z."/>
            <person name="Dong J."/>
            <person name="Xue Y."/>
            <person name="Zhu Y."/>
            <person name="Xu X."/>
            <person name="Sun L."/>
            <person name="Chen S."/>
            <person name="Nie H."/>
            <person name="Peng J."/>
            <person name="Xu J."/>
            <person name="Wang Y."/>
            <person name="Yuan Z."/>
            <person name="Wen Y."/>
            <person name="Yao Z."/>
            <person name="Shen Y."/>
            <person name="Qiang B."/>
            <person name="Hou Y."/>
            <person name="Yu J."/>
            <person name="Jin Q."/>
        </authorList>
    </citation>
    <scope>NUCLEOTIDE SEQUENCE [LARGE SCALE GENOMIC DNA]</scope>
    <source>
        <strain evidence="1 2">Sd197</strain>
    </source>
</reference>
<keyword evidence="2" id="KW-1185">Reference proteome</keyword>
<organism evidence="1 2">
    <name type="scientific">Shigella dysenteriae serotype 1 (strain Sd197)</name>
    <dbReference type="NCBI Taxonomy" id="300267"/>
    <lineage>
        <taxon>Bacteria</taxon>
        <taxon>Pseudomonadati</taxon>
        <taxon>Pseudomonadota</taxon>
        <taxon>Gammaproteobacteria</taxon>
        <taxon>Enterobacterales</taxon>
        <taxon>Enterobacteriaceae</taxon>
        <taxon>Shigella</taxon>
    </lineage>
</organism>
<dbReference type="KEGG" id="sdy:SDY_2734"/>
<dbReference type="Proteomes" id="UP000002716">
    <property type="component" value="Chromosome"/>
</dbReference>
<protein>
    <submittedName>
        <fullName evidence="1">Uncharacterized protein</fullName>
    </submittedName>
</protein>
<dbReference type="EMBL" id="CP000034">
    <property type="protein sequence ID" value="ABB62778.1"/>
    <property type="molecule type" value="Genomic_DNA"/>
</dbReference>
<evidence type="ECO:0000313" key="2">
    <source>
        <dbReference type="Proteomes" id="UP000002716"/>
    </source>
</evidence>
<dbReference type="EnsemblBacteria" id="ABB62778">
    <property type="protein sequence ID" value="ABB62778"/>
    <property type="gene ID" value="SDY_2734"/>
</dbReference>
<dbReference type="AlphaFoldDB" id="Q32D27"/>
<dbReference type="HOGENOM" id="CLU_162059_0_1_6"/>
<dbReference type="PATRIC" id="fig|300267.13.peg.3295"/>